<feature type="transmembrane region" description="Helical" evidence="6">
    <location>
        <begin position="49"/>
        <end position="69"/>
    </location>
</feature>
<dbReference type="GO" id="GO:0022857">
    <property type="term" value="F:transmembrane transporter activity"/>
    <property type="evidence" value="ECO:0007669"/>
    <property type="project" value="InterPro"/>
</dbReference>
<sequence length="665" mass="73442">MDKKESINFQMVGCQKWKPVVVILIIYFVMAVLNLLFKKILDEGKSHLVIVTYRLTTAAIFLMPIAYFYERRKGLNVKLTPPILCYLFVSALIGATLTQYLFLLGIQCTSAAFATAFVNMTPVFTFLLAILLGQESVNFKSTGKIAKVLGSLICIGGVLLLILYRGIPLNKATYSRTSLYNANNLSMFGKIDSKHRWILGSIFLVLSILCWSGWFLLQSRIGKRYPCKYMSTALMSAFGAVQSAILCFAINRNISVWIFTGKLQIFTVLAAGVLGSGLCYVGISWCVEQRGPVFTSAFSPSIQIYIAIMDLSFFHEQIYLGSVIGSILIICGLYILLWVLNILFKKILDEGSNQLVIITYRLTSASIFLAPIAYFCERQSGVKLTTSILCYTFFSALIGATLTQYLYLLGTQYTSAVFSSAFANMSPVFTFLLASPLGQEKVYLRSKHGIAKVLGSLTCIGGAILLILYRGIPLSTYHAKHLSTPSKSGSKEKWILGSIFLLSSAVCWSGWFLIQSKIGKKYPRKYSSTALMSSFGAVQSAILCFAINRDIAIWILRGKLQIFTVLFAGISGSGLCYVGMSWCVEQKGPVFTAAFSPFIPIFVTIMDFAFFHEQIYLGSVIGSITVICGLYMLLWGKSNEAQHNINRPAEAVECHGNSATGINII</sequence>
<dbReference type="PANTHER" id="PTHR31218">
    <property type="entry name" value="WAT1-RELATED PROTEIN"/>
    <property type="match status" value="1"/>
</dbReference>
<proteinExistence type="inferred from homology"/>
<comment type="subcellular location">
    <subcellularLocation>
        <location evidence="1">Membrane</location>
        <topology evidence="1">Multi-pass membrane protein</topology>
    </subcellularLocation>
</comment>
<feature type="transmembrane region" description="Helical" evidence="6">
    <location>
        <begin position="20"/>
        <end position="37"/>
    </location>
</feature>
<organism evidence="8 9">
    <name type="scientific">Chenopodium quinoa</name>
    <name type="common">Quinoa</name>
    <dbReference type="NCBI Taxonomy" id="63459"/>
    <lineage>
        <taxon>Eukaryota</taxon>
        <taxon>Viridiplantae</taxon>
        <taxon>Streptophyta</taxon>
        <taxon>Embryophyta</taxon>
        <taxon>Tracheophyta</taxon>
        <taxon>Spermatophyta</taxon>
        <taxon>Magnoliopsida</taxon>
        <taxon>eudicotyledons</taxon>
        <taxon>Gunneridae</taxon>
        <taxon>Pentapetalae</taxon>
        <taxon>Caryophyllales</taxon>
        <taxon>Chenopodiaceae</taxon>
        <taxon>Chenopodioideae</taxon>
        <taxon>Atripliceae</taxon>
        <taxon>Chenopodium</taxon>
    </lineage>
</organism>
<feature type="transmembrane region" description="Helical" evidence="6">
    <location>
        <begin position="263"/>
        <end position="287"/>
    </location>
</feature>
<keyword evidence="5 6" id="KW-0472">Membrane</keyword>
<feature type="domain" description="EamA" evidence="7">
    <location>
        <begin position="20"/>
        <end position="162"/>
    </location>
</feature>
<dbReference type="OMA" id="TITEDHC"/>
<evidence type="ECO:0000313" key="9">
    <source>
        <dbReference type="Proteomes" id="UP000596660"/>
    </source>
</evidence>
<dbReference type="Proteomes" id="UP000596660">
    <property type="component" value="Unplaced"/>
</dbReference>
<keyword evidence="9" id="KW-1185">Reference proteome</keyword>
<feature type="transmembrane region" description="Helical" evidence="6">
    <location>
        <begin position="81"/>
        <end position="106"/>
    </location>
</feature>
<dbReference type="EnsemblPlants" id="AUR62023524-RA">
    <property type="protein sequence ID" value="AUR62023524-RA:cds"/>
    <property type="gene ID" value="AUR62023524"/>
</dbReference>
<comment type="similarity">
    <text evidence="2">Belongs to the drug/metabolite transporter (DMT) superfamily. Plant drug/metabolite exporter (P-DME) (TC 2.A.7.4) family.</text>
</comment>
<reference evidence="8" key="2">
    <citation type="submission" date="2021-03" db="UniProtKB">
        <authorList>
            <consortium name="EnsemblPlants"/>
        </authorList>
    </citation>
    <scope>IDENTIFICATION</scope>
</reference>
<feature type="transmembrane region" description="Helical" evidence="6">
    <location>
        <begin position="615"/>
        <end position="634"/>
    </location>
</feature>
<feature type="transmembrane region" description="Helical" evidence="6">
    <location>
        <begin position="494"/>
        <end position="514"/>
    </location>
</feature>
<dbReference type="InterPro" id="IPR030184">
    <property type="entry name" value="WAT1-related"/>
</dbReference>
<evidence type="ECO:0000256" key="1">
    <source>
        <dbReference type="ARBA" id="ARBA00004141"/>
    </source>
</evidence>
<dbReference type="Gramene" id="AUR62023524-RA">
    <property type="protein sequence ID" value="AUR62023524-RA:cds"/>
    <property type="gene ID" value="AUR62023524"/>
</dbReference>
<feature type="transmembrane region" description="Helical" evidence="6">
    <location>
        <begin position="526"/>
        <end position="548"/>
    </location>
</feature>
<dbReference type="InterPro" id="IPR000620">
    <property type="entry name" value="EamA_dom"/>
</dbReference>
<dbReference type="Pfam" id="PF00892">
    <property type="entry name" value="EamA"/>
    <property type="match status" value="3"/>
</dbReference>
<feature type="transmembrane region" description="Helical" evidence="6">
    <location>
        <begin position="145"/>
        <end position="167"/>
    </location>
</feature>
<dbReference type="InterPro" id="IPR037185">
    <property type="entry name" value="EmrE-like"/>
</dbReference>
<keyword evidence="3 6" id="KW-0812">Transmembrane</keyword>
<evidence type="ECO:0000313" key="8">
    <source>
        <dbReference type="EnsemblPlants" id="AUR62023524-RA:cds"/>
    </source>
</evidence>
<feature type="transmembrane region" description="Helical" evidence="6">
    <location>
        <begin position="388"/>
        <end position="407"/>
    </location>
</feature>
<evidence type="ECO:0000256" key="2">
    <source>
        <dbReference type="ARBA" id="ARBA00007635"/>
    </source>
</evidence>
<feature type="transmembrane region" description="Helical" evidence="6">
    <location>
        <begin position="318"/>
        <end position="343"/>
    </location>
</feature>
<evidence type="ECO:0000256" key="6">
    <source>
        <dbReference type="SAM" id="Phobius"/>
    </source>
</evidence>
<evidence type="ECO:0000256" key="5">
    <source>
        <dbReference type="ARBA" id="ARBA00023136"/>
    </source>
</evidence>
<feature type="transmembrane region" description="Helical" evidence="6">
    <location>
        <begin position="229"/>
        <end position="251"/>
    </location>
</feature>
<dbReference type="AlphaFoldDB" id="A0A803M501"/>
<accession>A0A803M501</accession>
<feature type="transmembrane region" description="Helical" evidence="6">
    <location>
        <begin position="355"/>
        <end position="376"/>
    </location>
</feature>
<keyword evidence="4 6" id="KW-1133">Transmembrane helix</keyword>
<feature type="transmembrane region" description="Helical" evidence="6">
    <location>
        <begin position="453"/>
        <end position="474"/>
    </location>
</feature>
<feature type="domain" description="EamA" evidence="7">
    <location>
        <begin position="496"/>
        <end position="634"/>
    </location>
</feature>
<name>A0A803M501_CHEQI</name>
<reference evidence="8" key="1">
    <citation type="journal article" date="2017" name="Nature">
        <title>The genome of Chenopodium quinoa.</title>
        <authorList>
            <person name="Jarvis D.E."/>
            <person name="Ho Y.S."/>
            <person name="Lightfoot D.J."/>
            <person name="Schmoeckel S.M."/>
            <person name="Li B."/>
            <person name="Borm T.J.A."/>
            <person name="Ohyanagi H."/>
            <person name="Mineta K."/>
            <person name="Michell C.T."/>
            <person name="Saber N."/>
            <person name="Kharbatia N.M."/>
            <person name="Rupper R.R."/>
            <person name="Sharp A.R."/>
            <person name="Dally N."/>
            <person name="Boughton B.A."/>
            <person name="Woo Y.H."/>
            <person name="Gao G."/>
            <person name="Schijlen E.G.W.M."/>
            <person name="Guo X."/>
            <person name="Momin A.A."/>
            <person name="Negrao S."/>
            <person name="Al-Babili S."/>
            <person name="Gehring C."/>
            <person name="Roessner U."/>
            <person name="Jung C."/>
            <person name="Murphy K."/>
            <person name="Arold S.T."/>
            <person name="Gojobori T."/>
            <person name="van der Linden C.G."/>
            <person name="van Loo E.N."/>
            <person name="Jellen E.N."/>
            <person name="Maughan P.J."/>
            <person name="Tester M."/>
        </authorList>
    </citation>
    <scope>NUCLEOTIDE SEQUENCE [LARGE SCALE GENOMIC DNA]</scope>
    <source>
        <strain evidence="8">cv. PI 614886</strain>
    </source>
</reference>
<feature type="transmembrane region" description="Helical" evidence="6">
    <location>
        <begin position="590"/>
        <end position="609"/>
    </location>
</feature>
<feature type="transmembrane region" description="Helical" evidence="6">
    <location>
        <begin position="112"/>
        <end position="133"/>
    </location>
</feature>
<evidence type="ECO:0000256" key="4">
    <source>
        <dbReference type="ARBA" id="ARBA00022989"/>
    </source>
</evidence>
<dbReference type="GO" id="GO:0016020">
    <property type="term" value="C:membrane"/>
    <property type="evidence" value="ECO:0007669"/>
    <property type="project" value="UniProtKB-SubCell"/>
</dbReference>
<protein>
    <recommendedName>
        <fullName evidence="7">EamA domain-containing protein</fullName>
    </recommendedName>
</protein>
<feature type="transmembrane region" description="Helical" evidence="6">
    <location>
        <begin position="560"/>
        <end position="578"/>
    </location>
</feature>
<dbReference type="SUPFAM" id="SSF103481">
    <property type="entry name" value="Multidrug resistance efflux transporter EmrE"/>
    <property type="match status" value="4"/>
</dbReference>
<feature type="domain" description="EamA" evidence="7">
    <location>
        <begin position="336"/>
        <end position="460"/>
    </location>
</feature>
<feature type="transmembrane region" description="Helical" evidence="6">
    <location>
        <begin position="413"/>
        <end position="433"/>
    </location>
</feature>
<evidence type="ECO:0000259" key="7">
    <source>
        <dbReference type="Pfam" id="PF00892"/>
    </source>
</evidence>
<feature type="transmembrane region" description="Helical" evidence="6">
    <location>
        <begin position="197"/>
        <end position="217"/>
    </location>
</feature>
<evidence type="ECO:0000256" key="3">
    <source>
        <dbReference type="ARBA" id="ARBA00022692"/>
    </source>
</evidence>